<dbReference type="Gene3D" id="3.40.50.12780">
    <property type="entry name" value="N-terminal domain of ligase-like"/>
    <property type="match status" value="1"/>
</dbReference>
<dbReference type="RefSeq" id="WP_191617386.1">
    <property type="nucleotide sequence ID" value="NZ_JACYFG010000035.1"/>
</dbReference>
<accession>A0A927F8J5</accession>
<dbReference type="AlphaFoldDB" id="A0A927F8J5"/>
<evidence type="ECO:0000313" key="1">
    <source>
        <dbReference type="EMBL" id="MBD5780277.1"/>
    </source>
</evidence>
<comment type="caution">
    <text evidence="1">The sequence shown here is derived from an EMBL/GenBank/DDBJ whole genome shotgun (WGS) entry which is preliminary data.</text>
</comment>
<dbReference type="EMBL" id="JACYFG010000035">
    <property type="protein sequence ID" value="MBD5780277.1"/>
    <property type="molecule type" value="Genomic_DNA"/>
</dbReference>
<evidence type="ECO:0000313" key="2">
    <source>
        <dbReference type="Proteomes" id="UP000622317"/>
    </source>
</evidence>
<dbReference type="Proteomes" id="UP000622317">
    <property type="component" value="Unassembled WGS sequence"/>
</dbReference>
<dbReference type="SUPFAM" id="SSF56801">
    <property type="entry name" value="Acetyl-CoA synthetase-like"/>
    <property type="match status" value="1"/>
</dbReference>
<gene>
    <name evidence="1" type="ORF">IEN85_12310</name>
</gene>
<sequence>MQFAKNLIDPKKGEAKIGSAGWTSRSSEDIAADGYDLIERFESVAAFRAEDPAMYLRDPRTKRGEASRYLSLAFSDLRLERDAWVKRFRSLGVSSEDRVLLWLPCGLAKVAAAHALLKMGAELGLADEALELPANYEGWNPTVAVVSSVALGACRRAFGSQCEILEVRSPLLRLASAVKSSQMASDSASPLRSSVCCFSKSRRGEVERVRFEPRQIGLLLRTYESAFRIGSEDTEIATDALSCVLFPSLGVCTAVVDAGFGTLEGDCWAGVASAVEELGVSRLRDDVEGWMRFLQACESREMRFASVKQVFVETDTSLRQSLCSRLRAAFPRAEFYSLFGVSAAPVAAVRPWPESGSASEKGEVGYAMGPLQAGLEARVTEWGNGSAGDRCEVKHGCVGELRLQGPAVGQLAGKTDEPLLAFRDEAGALRLCGRSSEVVRTSFGRYIPARCEPVFERHEKVEMAKLVSLNAKAGIRPGIVIAVKEGELPRGKLAESKFKAELLQLGAELEDTKLVLDFFFVERIPNLPRESLSRRYSTLAKLKSLF</sequence>
<name>A0A927F8J5_9BACT</name>
<evidence type="ECO:0008006" key="3">
    <source>
        <dbReference type="Google" id="ProtNLM"/>
    </source>
</evidence>
<protein>
    <recommendedName>
        <fullName evidence="3">AMP-dependent synthetase/ligase domain-containing protein</fullName>
    </recommendedName>
</protein>
<organism evidence="1 2">
    <name type="scientific">Pelagicoccus enzymogenes</name>
    <dbReference type="NCBI Taxonomy" id="2773457"/>
    <lineage>
        <taxon>Bacteria</taxon>
        <taxon>Pseudomonadati</taxon>
        <taxon>Verrucomicrobiota</taxon>
        <taxon>Opitutia</taxon>
        <taxon>Puniceicoccales</taxon>
        <taxon>Pelagicoccaceae</taxon>
        <taxon>Pelagicoccus</taxon>
    </lineage>
</organism>
<reference evidence="1" key="1">
    <citation type="submission" date="2020-09" db="EMBL/GenBank/DDBJ databases">
        <title>Pelagicoccus enzymogenes sp. nov. with an EPS production, isolated from marine sediment.</title>
        <authorList>
            <person name="Feng X."/>
        </authorList>
    </citation>
    <scope>NUCLEOTIDE SEQUENCE</scope>
    <source>
        <strain evidence="1">NFK12</strain>
    </source>
</reference>
<dbReference type="InterPro" id="IPR042099">
    <property type="entry name" value="ANL_N_sf"/>
</dbReference>
<proteinExistence type="predicted"/>
<keyword evidence="2" id="KW-1185">Reference proteome</keyword>